<feature type="domain" description="AB hydrolase-1" evidence="3">
    <location>
        <begin position="29"/>
        <end position="141"/>
    </location>
</feature>
<proteinExistence type="predicted"/>
<dbReference type="PANTHER" id="PTHR11005">
    <property type="entry name" value="LYSOSOMAL ACID LIPASE-RELATED"/>
    <property type="match status" value="1"/>
</dbReference>
<evidence type="ECO:0000313" key="5">
    <source>
        <dbReference type="Proteomes" id="UP000030341"/>
    </source>
</evidence>
<dbReference type="EMBL" id="CP009889">
    <property type="protein sequence ID" value="AIY67021.1"/>
    <property type="molecule type" value="Genomic_DNA"/>
</dbReference>
<protein>
    <submittedName>
        <fullName evidence="4">Esterase</fullName>
    </submittedName>
</protein>
<reference evidence="4 5" key="1">
    <citation type="submission" date="2014-11" db="EMBL/GenBank/DDBJ databases">
        <title>Complete Genome Sequence of Pseudoalteromonas sp. Strain OCN003 Isolated from Kaneohe Bay, Oahu, Hawaii.</title>
        <authorList>
            <person name="Beurmann S."/>
            <person name="Videau P."/>
            <person name="Ushijima B."/>
            <person name="Smith A.M."/>
            <person name="Aeby G.S."/>
            <person name="Callahan S.M."/>
            <person name="Belcaid M."/>
        </authorList>
    </citation>
    <scope>NUCLEOTIDE SEQUENCE [LARGE SCALE GENOMIC DNA]</scope>
    <source>
        <strain evidence="4 5">OCN003</strain>
    </source>
</reference>
<sequence>MIKQTSHLIPLSNGDKVHLRQIVSDHNGPVIFLMHGAVENGRIFYTHSNKGLAPFLANAGFNCFVADLRGRGQSEPKISKHSGTGQRDSIVEEIPAMLDFITSYTNQDVSYFCAHSWGGVLLNSVLARFPSYRKHLKACVYFASKRTIYNKHPSKYLQANLVWYAVSPLLIKLYGYLPAKRFGFGSDDETRLSHKEGVQWVKHNPWICPFDGFDYGKTLSEIALPPTLHVAGVNDKALAQKIDIEAFMRESGKGKQSIKIYGKNYQHKIDYDHINILTAPEAIDETFADTLAWLRQYT</sequence>
<organism evidence="4 5">
    <name type="scientific">Pseudoalteromonas piratica</name>
    <dbReference type="NCBI Taxonomy" id="1348114"/>
    <lineage>
        <taxon>Bacteria</taxon>
        <taxon>Pseudomonadati</taxon>
        <taxon>Pseudomonadota</taxon>
        <taxon>Gammaproteobacteria</taxon>
        <taxon>Alteromonadales</taxon>
        <taxon>Pseudoalteromonadaceae</taxon>
        <taxon>Pseudoalteromonas</taxon>
    </lineage>
</organism>
<keyword evidence="1" id="KW-0442">Lipid degradation</keyword>
<name>A0A0A7ELS3_9GAMM</name>
<dbReference type="RefSeq" id="WP_040135733.1">
    <property type="nucleotide sequence ID" value="NZ_CP009889.1"/>
</dbReference>
<dbReference type="OrthoDB" id="5758827at2"/>
<evidence type="ECO:0000256" key="2">
    <source>
        <dbReference type="ARBA" id="ARBA00023098"/>
    </source>
</evidence>
<evidence type="ECO:0000259" key="3">
    <source>
        <dbReference type="Pfam" id="PF00561"/>
    </source>
</evidence>
<gene>
    <name evidence="4" type="ORF">OM33_18240</name>
</gene>
<evidence type="ECO:0000313" key="4">
    <source>
        <dbReference type="EMBL" id="AIY67021.1"/>
    </source>
</evidence>
<dbReference type="GO" id="GO:0016042">
    <property type="term" value="P:lipid catabolic process"/>
    <property type="evidence" value="ECO:0007669"/>
    <property type="project" value="UniProtKB-KW"/>
</dbReference>
<dbReference type="HOGENOM" id="CLU_911194_0_0_6"/>
<dbReference type="STRING" id="1348114.OM33_18240"/>
<keyword evidence="2" id="KW-0443">Lipid metabolism</keyword>
<dbReference type="InterPro" id="IPR000073">
    <property type="entry name" value="AB_hydrolase_1"/>
</dbReference>
<dbReference type="SUPFAM" id="SSF53474">
    <property type="entry name" value="alpha/beta-Hydrolases"/>
    <property type="match status" value="1"/>
</dbReference>
<dbReference type="Pfam" id="PF00561">
    <property type="entry name" value="Abhydrolase_1"/>
    <property type="match status" value="1"/>
</dbReference>
<accession>A0A0A7ELS3</accession>
<dbReference type="Proteomes" id="UP000030341">
    <property type="component" value="Chromosome 2"/>
</dbReference>
<dbReference type="eggNOG" id="COG2267">
    <property type="taxonomic scope" value="Bacteria"/>
</dbReference>
<dbReference type="Gene3D" id="3.40.50.1820">
    <property type="entry name" value="alpha/beta hydrolase"/>
    <property type="match status" value="1"/>
</dbReference>
<evidence type="ECO:0000256" key="1">
    <source>
        <dbReference type="ARBA" id="ARBA00022963"/>
    </source>
</evidence>
<dbReference type="InterPro" id="IPR029058">
    <property type="entry name" value="AB_hydrolase_fold"/>
</dbReference>
<keyword evidence="5" id="KW-1185">Reference proteome</keyword>
<dbReference type="KEGG" id="pseo:OM33_18240"/>
<dbReference type="AlphaFoldDB" id="A0A0A7ELS3"/>